<keyword evidence="2" id="KW-0560">Oxidoreductase</keyword>
<evidence type="ECO:0000259" key="3">
    <source>
        <dbReference type="SMART" id="SM00829"/>
    </source>
</evidence>
<dbReference type="Pfam" id="PF00107">
    <property type="entry name" value="ADH_zinc_N"/>
    <property type="match status" value="1"/>
</dbReference>
<dbReference type="InParanoid" id="E9DR14"/>
<name>E9DR14_METAQ</name>
<dbReference type="SMART" id="SM00829">
    <property type="entry name" value="PKS_ER"/>
    <property type="match status" value="1"/>
</dbReference>
<feature type="domain" description="Enoyl reductase (ER)" evidence="3">
    <location>
        <begin position="15"/>
        <end position="297"/>
    </location>
</feature>
<dbReference type="Gene3D" id="3.40.50.720">
    <property type="entry name" value="NAD(P)-binding Rossmann-like Domain"/>
    <property type="match status" value="1"/>
</dbReference>
<dbReference type="InterPro" id="IPR011032">
    <property type="entry name" value="GroES-like_sf"/>
</dbReference>
<dbReference type="InterPro" id="IPR047122">
    <property type="entry name" value="Trans-enoyl_RdTase-like"/>
</dbReference>
<evidence type="ECO:0000256" key="2">
    <source>
        <dbReference type="ARBA" id="ARBA00023002"/>
    </source>
</evidence>
<dbReference type="OrthoDB" id="48317at2759"/>
<comment type="similarity">
    <text evidence="1">Belongs to the zinc-containing alcohol dehydrogenase family.</text>
</comment>
<dbReference type="Gene3D" id="3.90.180.10">
    <property type="entry name" value="Medium-chain alcohol dehydrogenases, catalytic domain"/>
    <property type="match status" value="2"/>
</dbReference>
<evidence type="ECO:0000313" key="4">
    <source>
        <dbReference type="EMBL" id="EFY93692.1"/>
    </source>
</evidence>
<dbReference type="EMBL" id="GL698470">
    <property type="protein sequence ID" value="EFY93692.1"/>
    <property type="molecule type" value="Genomic_DNA"/>
</dbReference>
<proteinExistence type="inferred from homology"/>
<dbReference type="SUPFAM" id="SSF51735">
    <property type="entry name" value="NAD(P)-binding Rossmann-fold domains"/>
    <property type="match status" value="1"/>
</dbReference>
<protein>
    <submittedName>
        <fullName evidence="4">Alcohol dehydrogenase, putative</fullName>
    </submittedName>
</protein>
<sequence>MEAKTIKQYVAVKKGGPFQMVTGPYPTPRPGEVCIRNRAVGLNPLDWKNLYHGEMVKSWPEVFGIDTAGIVEAVGVDVTAFQPGDAVMSLAGHGGCAGAFQEVTTVPEHFVCKKPVAWTFEEASSVPVLVVGGSSGVGASAVQLLRQALPLATILTTNSPKHNDHIVKLGATTCIDRHDPNMVTTAKSASPAGGGVDAIIDAVGGAADNARLFDALRPDGPRVYSQVFTGDKIAIPDGVSSVAVFGRMMFQLPGGMLTMSKLVELVDNGKFKLPLQISIGGKDLRRLARVWRSLRPG</sequence>
<reference evidence="4 5" key="1">
    <citation type="journal article" date="2011" name="PLoS Genet.">
        <title>Genome sequencing and comparative transcriptomics of the model entomopathogenic fungi Metarhizium anisopliae and M. acridum.</title>
        <authorList>
            <person name="Gao Q."/>
            <person name="Jin K."/>
            <person name="Ying S.H."/>
            <person name="Zhang Y."/>
            <person name="Xiao G."/>
            <person name="Shang Y."/>
            <person name="Duan Z."/>
            <person name="Hu X."/>
            <person name="Xie X.Q."/>
            <person name="Zhou G."/>
            <person name="Peng G."/>
            <person name="Luo Z."/>
            <person name="Huang W."/>
            <person name="Wang B."/>
            <person name="Fang W."/>
            <person name="Wang S."/>
            <person name="Zhong Y."/>
            <person name="Ma L.J."/>
            <person name="St Leger R.J."/>
            <person name="Zhao G.P."/>
            <person name="Pei Y."/>
            <person name="Feng M.G."/>
            <person name="Xia Y."/>
            <person name="Wang C."/>
        </authorList>
    </citation>
    <scope>NUCLEOTIDE SEQUENCE [LARGE SCALE GENOMIC DNA]</scope>
    <source>
        <strain evidence="4 5">CQMa 102</strain>
    </source>
</reference>
<dbReference type="InterPro" id="IPR020843">
    <property type="entry name" value="ER"/>
</dbReference>
<dbReference type="PANTHER" id="PTHR45348">
    <property type="entry name" value="HYPOTHETICAL OXIDOREDUCTASE (EUROFUNG)"/>
    <property type="match status" value="1"/>
</dbReference>
<dbReference type="SUPFAM" id="SSF50129">
    <property type="entry name" value="GroES-like"/>
    <property type="match status" value="1"/>
</dbReference>
<dbReference type="eggNOG" id="KOG1197">
    <property type="taxonomic scope" value="Eukaryota"/>
</dbReference>
<dbReference type="InterPro" id="IPR013149">
    <property type="entry name" value="ADH-like_C"/>
</dbReference>
<accession>E9DR14</accession>
<dbReference type="PANTHER" id="PTHR45348:SF2">
    <property type="entry name" value="ZINC-TYPE ALCOHOL DEHYDROGENASE-LIKE PROTEIN C2E1P3.01"/>
    <property type="match status" value="1"/>
</dbReference>
<keyword evidence="5" id="KW-1185">Reference proteome</keyword>
<organism evidence="5">
    <name type="scientific">Metarhizium acridum (strain CQMa 102)</name>
    <dbReference type="NCBI Taxonomy" id="655827"/>
    <lineage>
        <taxon>Eukaryota</taxon>
        <taxon>Fungi</taxon>
        <taxon>Dikarya</taxon>
        <taxon>Ascomycota</taxon>
        <taxon>Pezizomycotina</taxon>
        <taxon>Sordariomycetes</taxon>
        <taxon>Hypocreomycetidae</taxon>
        <taxon>Hypocreales</taxon>
        <taxon>Clavicipitaceae</taxon>
        <taxon>Metarhizium</taxon>
    </lineage>
</organism>
<evidence type="ECO:0000313" key="5">
    <source>
        <dbReference type="Proteomes" id="UP000002499"/>
    </source>
</evidence>
<dbReference type="Proteomes" id="UP000002499">
    <property type="component" value="Unassembled WGS sequence"/>
</dbReference>
<dbReference type="OMA" id="ASLPICY"/>
<dbReference type="InterPro" id="IPR013154">
    <property type="entry name" value="ADH-like_N"/>
</dbReference>
<dbReference type="InterPro" id="IPR036291">
    <property type="entry name" value="NAD(P)-bd_dom_sf"/>
</dbReference>
<dbReference type="GO" id="GO:0016651">
    <property type="term" value="F:oxidoreductase activity, acting on NAD(P)H"/>
    <property type="evidence" value="ECO:0007669"/>
    <property type="project" value="InterPro"/>
</dbReference>
<dbReference type="Pfam" id="PF08240">
    <property type="entry name" value="ADH_N"/>
    <property type="match status" value="1"/>
</dbReference>
<evidence type="ECO:0000256" key="1">
    <source>
        <dbReference type="ARBA" id="ARBA00008072"/>
    </source>
</evidence>
<dbReference type="STRING" id="655827.E9DR14"/>
<gene>
    <name evidence="4" type="ORF">MAC_00183</name>
</gene>
<dbReference type="HOGENOM" id="CLU_026673_16_5_1"/>
<dbReference type="AlphaFoldDB" id="E9DR14"/>